<evidence type="ECO:0000313" key="10">
    <source>
        <dbReference type="EMBL" id="OWF48706.1"/>
    </source>
</evidence>
<gene>
    <name evidence="10" type="ORF">KP79_PYT04923</name>
</gene>
<dbReference type="OrthoDB" id="3222at2759"/>
<dbReference type="InterPro" id="IPR022357">
    <property type="entry name" value="MIP_CS"/>
</dbReference>
<organism evidence="10 11">
    <name type="scientific">Mizuhopecten yessoensis</name>
    <name type="common">Japanese scallop</name>
    <name type="synonym">Patinopecten yessoensis</name>
    <dbReference type="NCBI Taxonomy" id="6573"/>
    <lineage>
        <taxon>Eukaryota</taxon>
        <taxon>Metazoa</taxon>
        <taxon>Spiralia</taxon>
        <taxon>Lophotrochozoa</taxon>
        <taxon>Mollusca</taxon>
        <taxon>Bivalvia</taxon>
        <taxon>Autobranchia</taxon>
        <taxon>Pteriomorphia</taxon>
        <taxon>Pectinida</taxon>
        <taxon>Pectinoidea</taxon>
        <taxon>Pectinidae</taxon>
        <taxon>Mizuhopecten</taxon>
    </lineage>
</organism>
<dbReference type="SMR" id="A0A210QJ41"/>
<evidence type="ECO:0000256" key="5">
    <source>
        <dbReference type="ARBA" id="ARBA00022692"/>
    </source>
</evidence>
<evidence type="ECO:0000313" key="11">
    <source>
        <dbReference type="Proteomes" id="UP000242188"/>
    </source>
</evidence>
<dbReference type="PANTHER" id="PTHR19139">
    <property type="entry name" value="AQUAPORIN TRANSPORTER"/>
    <property type="match status" value="1"/>
</dbReference>
<evidence type="ECO:0000256" key="1">
    <source>
        <dbReference type="ARBA" id="ARBA00004651"/>
    </source>
</evidence>
<keyword evidence="3 8" id="KW-0813">Transport</keyword>
<dbReference type="Gene3D" id="1.20.1080.10">
    <property type="entry name" value="Glycerol uptake facilitator protein"/>
    <property type="match status" value="1"/>
</dbReference>
<sequence>MTYIRNFLKRECDDLKSPDLWRAMCAEWLGLTFVTLFATGTGLYHKENPSSAPSSVNIALEAGFMIGCLVTVFGTISGGHVNPSITMGFAVTREITLVRSVLYIAAQSFGGICGAGLLYVLTPPGMHHGSLGLIMPGKDVTDMQALGAEAVIGFFLLFGTFAVIDKGRNDLQGSVPLMIGLMVSINVFFAFNISGGCMNPARNFGPAVITGKLDKIWLYWAGPLVGGAFGALLYDKIFSTKACRWCLGGCGPFPSPGDEENKGNEKKEESNVTEFRTEEMKDNVYGNRPEFRTVEMKDNVYGNRPEFRTVEMTDNVYGNGPSDKIETIRL</sequence>
<evidence type="ECO:0000256" key="9">
    <source>
        <dbReference type="SAM" id="Phobius"/>
    </source>
</evidence>
<dbReference type="GO" id="GO:0015250">
    <property type="term" value="F:water channel activity"/>
    <property type="evidence" value="ECO:0007669"/>
    <property type="project" value="TreeGrafter"/>
</dbReference>
<evidence type="ECO:0000256" key="4">
    <source>
        <dbReference type="ARBA" id="ARBA00022475"/>
    </source>
</evidence>
<evidence type="ECO:0000256" key="2">
    <source>
        <dbReference type="ARBA" id="ARBA00006175"/>
    </source>
</evidence>
<comment type="similarity">
    <text evidence="2 8">Belongs to the MIP/aquaporin (TC 1.A.8) family.</text>
</comment>
<dbReference type="PRINTS" id="PR00783">
    <property type="entry name" value="MINTRINSICP"/>
</dbReference>
<evidence type="ECO:0000256" key="8">
    <source>
        <dbReference type="RuleBase" id="RU000477"/>
    </source>
</evidence>
<feature type="transmembrane region" description="Helical" evidence="9">
    <location>
        <begin position="20"/>
        <end position="38"/>
    </location>
</feature>
<dbReference type="InterPro" id="IPR000425">
    <property type="entry name" value="MIP"/>
</dbReference>
<dbReference type="AlphaFoldDB" id="A0A210QJ41"/>
<feature type="transmembrane region" description="Helical" evidence="9">
    <location>
        <begin position="58"/>
        <end position="81"/>
    </location>
</feature>
<dbReference type="PROSITE" id="PS00221">
    <property type="entry name" value="MIP"/>
    <property type="match status" value="1"/>
</dbReference>
<feature type="transmembrane region" description="Helical" evidence="9">
    <location>
        <begin position="216"/>
        <end position="234"/>
    </location>
</feature>
<keyword evidence="7 9" id="KW-0472">Membrane</keyword>
<evidence type="ECO:0000256" key="6">
    <source>
        <dbReference type="ARBA" id="ARBA00022989"/>
    </source>
</evidence>
<dbReference type="InterPro" id="IPR023271">
    <property type="entry name" value="Aquaporin-like"/>
</dbReference>
<dbReference type="Proteomes" id="UP000242188">
    <property type="component" value="Unassembled WGS sequence"/>
</dbReference>
<keyword evidence="5 8" id="KW-0812">Transmembrane</keyword>
<comment type="caution">
    <text evidence="10">The sequence shown here is derived from an EMBL/GenBank/DDBJ whole genome shotgun (WGS) entry which is preliminary data.</text>
</comment>
<comment type="subcellular location">
    <subcellularLocation>
        <location evidence="1">Cell membrane</location>
        <topology evidence="1">Multi-pass membrane protein</topology>
    </subcellularLocation>
</comment>
<dbReference type="EMBL" id="NEDP02003415">
    <property type="protein sequence ID" value="OWF48706.1"/>
    <property type="molecule type" value="Genomic_DNA"/>
</dbReference>
<dbReference type="Pfam" id="PF00230">
    <property type="entry name" value="MIP"/>
    <property type="match status" value="1"/>
</dbReference>
<keyword evidence="4" id="KW-1003">Cell membrane</keyword>
<feature type="transmembrane region" description="Helical" evidence="9">
    <location>
        <begin position="145"/>
        <end position="164"/>
    </location>
</feature>
<proteinExistence type="inferred from homology"/>
<accession>A0A210QJ41</accession>
<evidence type="ECO:0000256" key="7">
    <source>
        <dbReference type="ARBA" id="ARBA00023136"/>
    </source>
</evidence>
<dbReference type="CDD" id="cd00333">
    <property type="entry name" value="MIP"/>
    <property type="match status" value="1"/>
</dbReference>
<keyword evidence="11" id="KW-1185">Reference proteome</keyword>
<evidence type="ECO:0000256" key="3">
    <source>
        <dbReference type="ARBA" id="ARBA00022448"/>
    </source>
</evidence>
<dbReference type="InterPro" id="IPR034294">
    <property type="entry name" value="Aquaporin_transptr"/>
</dbReference>
<dbReference type="STRING" id="6573.A0A210QJ41"/>
<reference evidence="10 11" key="1">
    <citation type="journal article" date="2017" name="Nat. Ecol. Evol.">
        <title>Scallop genome provides insights into evolution of bilaterian karyotype and development.</title>
        <authorList>
            <person name="Wang S."/>
            <person name="Zhang J."/>
            <person name="Jiao W."/>
            <person name="Li J."/>
            <person name="Xun X."/>
            <person name="Sun Y."/>
            <person name="Guo X."/>
            <person name="Huan P."/>
            <person name="Dong B."/>
            <person name="Zhang L."/>
            <person name="Hu X."/>
            <person name="Sun X."/>
            <person name="Wang J."/>
            <person name="Zhao C."/>
            <person name="Wang Y."/>
            <person name="Wang D."/>
            <person name="Huang X."/>
            <person name="Wang R."/>
            <person name="Lv J."/>
            <person name="Li Y."/>
            <person name="Zhang Z."/>
            <person name="Liu B."/>
            <person name="Lu W."/>
            <person name="Hui Y."/>
            <person name="Liang J."/>
            <person name="Zhou Z."/>
            <person name="Hou R."/>
            <person name="Li X."/>
            <person name="Liu Y."/>
            <person name="Li H."/>
            <person name="Ning X."/>
            <person name="Lin Y."/>
            <person name="Zhao L."/>
            <person name="Xing Q."/>
            <person name="Dou J."/>
            <person name="Li Y."/>
            <person name="Mao J."/>
            <person name="Guo H."/>
            <person name="Dou H."/>
            <person name="Li T."/>
            <person name="Mu C."/>
            <person name="Jiang W."/>
            <person name="Fu Q."/>
            <person name="Fu X."/>
            <person name="Miao Y."/>
            <person name="Liu J."/>
            <person name="Yu Q."/>
            <person name="Li R."/>
            <person name="Liao H."/>
            <person name="Li X."/>
            <person name="Kong Y."/>
            <person name="Jiang Z."/>
            <person name="Chourrout D."/>
            <person name="Li R."/>
            <person name="Bao Z."/>
        </authorList>
    </citation>
    <scope>NUCLEOTIDE SEQUENCE [LARGE SCALE GENOMIC DNA]</scope>
    <source>
        <strain evidence="10 11">PY_sf001</strain>
    </source>
</reference>
<name>A0A210QJ41_MIZYE</name>
<protein>
    <submittedName>
        <fullName evidence="10">Aquaporin-4</fullName>
    </submittedName>
</protein>
<dbReference type="GO" id="GO:0005886">
    <property type="term" value="C:plasma membrane"/>
    <property type="evidence" value="ECO:0007669"/>
    <property type="project" value="UniProtKB-SubCell"/>
</dbReference>
<feature type="transmembrane region" description="Helical" evidence="9">
    <location>
        <begin position="176"/>
        <end position="196"/>
    </location>
</feature>
<keyword evidence="6 9" id="KW-1133">Transmembrane helix</keyword>
<dbReference type="PANTHER" id="PTHR19139:SF199">
    <property type="entry name" value="MIP17260P"/>
    <property type="match status" value="1"/>
</dbReference>
<dbReference type="SUPFAM" id="SSF81338">
    <property type="entry name" value="Aquaporin-like"/>
    <property type="match status" value="1"/>
</dbReference>
<feature type="transmembrane region" description="Helical" evidence="9">
    <location>
        <begin position="101"/>
        <end position="121"/>
    </location>
</feature>